<evidence type="ECO:0000313" key="3">
    <source>
        <dbReference type="EMBL" id="GLG90885.1"/>
    </source>
</evidence>
<reference evidence="2" key="2">
    <citation type="submission" date="2022-11" db="EMBL/GenBank/DDBJ databases">
        <title>Draft genome sequence of Sellimonas catena strain 12EGH17.</title>
        <authorList>
            <person name="Atsushi H."/>
            <person name="Moriya O."/>
            <person name="Mitsuo S."/>
        </authorList>
    </citation>
    <scope>NUCLEOTIDE SEQUENCE</scope>
    <source>
        <strain evidence="2">12EGH17</strain>
    </source>
</reference>
<dbReference type="RefSeq" id="WP_087166560.1">
    <property type="nucleotide sequence ID" value="NZ_BSBO01000005.1"/>
</dbReference>
<organism evidence="2 4">
    <name type="scientific">Sellimonas catena</name>
    <dbReference type="NCBI Taxonomy" id="2994035"/>
    <lineage>
        <taxon>Bacteria</taxon>
        <taxon>Bacillati</taxon>
        <taxon>Bacillota</taxon>
        <taxon>Clostridia</taxon>
        <taxon>Lachnospirales</taxon>
        <taxon>Lachnospiraceae</taxon>
        <taxon>Sellimonas</taxon>
    </lineage>
</organism>
<gene>
    <name evidence="2" type="ORF">Selli1_07570</name>
    <name evidence="3" type="ORF">Selli2_23120</name>
</gene>
<dbReference type="EMBL" id="BSBO01000005">
    <property type="protein sequence ID" value="GLG03583.1"/>
    <property type="molecule type" value="Genomic_DNA"/>
</dbReference>
<comment type="caution">
    <text evidence="2">The sequence shown here is derived from an EMBL/GenBank/DDBJ whole genome shotgun (WGS) entry which is preliminary data.</text>
</comment>
<evidence type="ECO:0000313" key="2">
    <source>
        <dbReference type="EMBL" id="GLG03583.1"/>
    </source>
</evidence>
<protein>
    <recommendedName>
        <fullName evidence="5">Pro-sigmaK processing inhibitor BofA</fullName>
    </recommendedName>
</protein>
<evidence type="ECO:0000256" key="1">
    <source>
        <dbReference type="SAM" id="Phobius"/>
    </source>
</evidence>
<dbReference type="Proteomes" id="UP001145145">
    <property type="component" value="Unassembled WGS sequence"/>
</dbReference>
<feature type="transmembrane region" description="Helical" evidence="1">
    <location>
        <begin position="42"/>
        <end position="64"/>
    </location>
</feature>
<dbReference type="AlphaFoldDB" id="A0A9W6C5J1"/>
<reference evidence="2 4" key="5">
    <citation type="journal article" date="2023" name="Int. J. Syst. Evol. Microbiol.">
        <title>Sellimonas catena sp. nov., isolated from human faeces.</title>
        <authorList>
            <person name="Hisatomi A."/>
            <person name="Ohkuma M."/>
            <person name="Sakamoto M."/>
        </authorList>
    </citation>
    <scope>NUCLEOTIDE SEQUENCE [LARGE SCALE GENOMIC DNA]</scope>
    <source>
        <strain evidence="2 4">12EGH17</strain>
        <strain evidence="3">18CBH55</strain>
    </source>
</reference>
<feature type="transmembrane region" description="Helical" evidence="1">
    <location>
        <begin position="12"/>
        <end position="30"/>
    </location>
</feature>
<keyword evidence="4" id="KW-1185">Reference proteome</keyword>
<sequence length="69" mass="7414">MKEKGIEIIINFIVRAVLGAAVIFFVNQFLDSQKIPVAVGLNPFTVLTGGILGLPGVALLYGIVCWEIL</sequence>
<dbReference type="Proteomes" id="UP001145094">
    <property type="component" value="Unassembled WGS sequence"/>
</dbReference>
<proteinExistence type="predicted"/>
<dbReference type="InterPro" id="IPR010001">
    <property type="entry name" value="BofA"/>
</dbReference>
<reference evidence="2" key="1">
    <citation type="submission" date="2022-11" db="EMBL/GenBank/DDBJ databases">
        <title>Draft genome sequence of Sellimonas catena strain 12EGH17.</title>
        <authorList>
            <person name="Hisatomi A."/>
            <person name="Ohkuma M."/>
            <person name="Sakamoto M."/>
        </authorList>
    </citation>
    <scope>NUCLEOTIDE SEQUENCE</scope>
    <source>
        <strain evidence="2">12EGH17</strain>
    </source>
</reference>
<reference evidence="3" key="4">
    <citation type="submission" date="2022-11" db="EMBL/GenBank/DDBJ databases">
        <title>Draft genome sequence of Sellimonas catena strain 18CBH55.</title>
        <authorList>
            <person name="Atsushi H."/>
            <person name="Moriya O."/>
            <person name="Mitsuo S."/>
        </authorList>
    </citation>
    <scope>NUCLEOTIDE SEQUENCE</scope>
    <source>
        <strain evidence="3">18CBH55</strain>
    </source>
</reference>
<keyword evidence="1" id="KW-0812">Transmembrane</keyword>
<name>A0A9W6C5J1_9FIRM</name>
<keyword evidence="1" id="KW-0472">Membrane</keyword>
<evidence type="ECO:0008006" key="5">
    <source>
        <dbReference type="Google" id="ProtNLM"/>
    </source>
</evidence>
<dbReference type="Pfam" id="PF07441">
    <property type="entry name" value="BofA"/>
    <property type="match status" value="1"/>
</dbReference>
<reference evidence="3" key="3">
    <citation type="submission" date="2022-11" db="EMBL/GenBank/DDBJ databases">
        <title>Draft genome sequence of Sellimonas catena strain 18CBH55.</title>
        <authorList>
            <person name="Hisatomi A."/>
            <person name="Ohkuma M."/>
            <person name="Sakamoto M."/>
        </authorList>
    </citation>
    <scope>NUCLEOTIDE SEQUENCE</scope>
    <source>
        <strain evidence="3">18CBH55</strain>
    </source>
</reference>
<dbReference type="EMBL" id="BSCH01000015">
    <property type="protein sequence ID" value="GLG90885.1"/>
    <property type="molecule type" value="Genomic_DNA"/>
</dbReference>
<evidence type="ECO:0000313" key="4">
    <source>
        <dbReference type="Proteomes" id="UP001145145"/>
    </source>
</evidence>
<keyword evidence="1" id="KW-1133">Transmembrane helix</keyword>
<accession>A0A9W6C5J1</accession>